<dbReference type="GO" id="GO:0016020">
    <property type="term" value="C:membrane"/>
    <property type="evidence" value="ECO:0007669"/>
    <property type="project" value="UniProtKB-SubCell"/>
</dbReference>
<gene>
    <name evidence="6" type="ORF">FIT61_06395</name>
</gene>
<dbReference type="AlphaFoldDB" id="A0AAE6FU47"/>
<dbReference type="SUPFAM" id="SSF161084">
    <property type="entry name" value="MAPEG domain-like"/>
    <property type="match status" value="1"/>
</dbReference>
<evidence type="ECO:0000313" key="6">
    <source>
        <dbReference type="EMBL" id="QDD14049.1"/>
    </source>
</evidence>
<keyword evidence="7" id="KW-1185">Reference proteome</keyword>
<evidence type="ECO:0000313" key="7">
    <source>
        <dbReference type="Proteomes" id="UP000312102"/>
    </source>
</evidence>
<dbReference type="InterPro" id="IPR050997">
    <property type="entry name" value="MAPEG"/>
</dbReference>
<evidence type="ECO:0000256" key="4">
    <source>
        <dbReference type="ARBA" id="ARBA00023136"/>
    </source>
</evidence>
<dbReference type="InterPro" id="IPR001129">
    <property type="entry name" value="Membr-assoc_MAPEG"/>
</dbReference>
<keyword evidence="4 5" id="KW-0472">Membrane</keyword>
<dbReference type="Pfam" id="PF01124">
    <property type="entry name" value="MAPEG"/>
    <property type="match status" value="1"/>
</dbReference>
<dbReference type="KEGG" id="mrk:FIT61_06395"/>
<dbReference type="Proteomes" id="UP000312102">
    <property type="component" value="Chromosome"/>
</dbReference>
<proteinExistence type="predicted"/>
<name>A0AAE6FU47_9PROT</name>
<dbReference type="RefSeq" id="WP_139883842.1">
    <property type="nucleotide sequence ID" value="NZ_CP040986.1"/>
</dbReference>
<reference evidence="6 7" key="1">
    <citation type="journal article" date="2019" name="ISME J.">
        <title>Evolution in action: habitat transition from sediment to the pelagial leads to genome streamlining in Methylophilaceae.</title>
        <authorList>
            <person name="Salcher M."/>
            <person name="Schaefle D."/>
            <person name="Kaspar M."/>
            <person name="Neuenschwander S.M."/>
            <person name="Ghai R."/>
        </authorList>
    </citation>
    <scope>NUCLEOTIDE SEQUENCE [LARGE SCALE GENOMIC DNA]</scope>
    <source>
        <strain evidence="6 7">MMS-RI-1</strain>
    </source>
</reference>
<dbReference type="Gene3D" id="1.20.120.550">
    <property type="entry name" value="Membrane associated eicosanoid/glutathione metabolism-like domain"/>
    <property type="match status" value="1"/>
</dbReference>
<feature type="transmembrane region" description="Helical" evidence="5">
    <location>
        <begin position="78"/>
        <end position="94"/>
    </location>
</feature>
<feature type="transmembrane region" description="Helical" evidence="5">
    <location>
        <begin position="106"/>
        <end position="126"/>
    </location>
</feature>
<dbReference type="EMBL" id="CP040986">
    <property type="protein sequence ID" value="QDD14049.1"/>
    <property type="molecule type" value="Genomic_DNA"/>
</dbReference>
<dbReference type="GO" id="GO:0004602">
    <property type="term" value="F:glutathione peroxidase activity"/>
    <property type="evidence" value="ECO:0007669"/>
    <property type="project" value="TreeGrafter"/>
</dbReference>
<dbReference type="GO" id="GO:0006691">
    <property type="term" value="P:leukotriene metabolic process"/>
    <property type="evidence" value="ECO:0007669"/>
    <property type="project" value="UniProtKB-ARBA"/>
</dbReference>
<accession>A0AAE6FU47</accession>
<evidence type="ECO:0000256" key="1">
    <source>
        <dbReference type="ARBA" id="ARBA00004141"/>
    </source>
</evidence>
<evidence type="ECO:0000256" key="2">
    <source>
        <dbReference type="ARBA" id="ARBA00022692"/>
    </source>
</evidence>
<dbReference type="InterPro" id="IPR023352">
    <property type="entry name" value="MAPEG-like_dom_sf"/>
</dbReference>
<organism evidence="6 7">
    <name type="scientific">Candidatus Methylopumilus rimovensis</name>
    <dbReference type="NCBI Taxonomy" id="2588535"/>
    <lineage>
        <taxon>Bacteria</taxon>
        <taxon>Pseudomonadati</taxon>
        <taxon>Pseudomonadota</taxon>
        <taxon>Betaproteobacteria</taxon>
        <taxon>Nitrosomonadales</taxon>
        <taxon>Methylophilaceae</taxon>
        <taxon>Candidatus Methylopumilus</taxon>
    </lineage>
</organism>
<evidence type="ECO:0000256" key="5">
    <source>
        <dbReference type="SAM" id="Phobius"/>
    </source>
</evidence>
<dbReference type="PANTHER" id="PTHR10250:SF15">
    <property type="entry name" value="MICROSOMAL GLUTATHIONE S-TRANSFERASE-RELATED"/>
    <property type="match status" value="1"/>
</dbReference>
<dbReference type="PANTHER" id="PTHR10250">
    <property type="entry name" value="MICROSOMAL GLUTATHIONE S-TRANSFERASE"/>
    <property type="match status" value="1"/>
</dbReference>
<feature type="transmembrane region" description="Helical" evidence="5">
    <location>
        <begin position="55"/>
        <end position="72"/>
    </location>
</feature>
<comment type="subcellular location">
    <subcellularLocation>
        <location evidence="1">Membrane</location>
        <topology evidence="1">Multi-pass membrane protein</topology>
    </subcellularLocation>
</comment>
<keyword evidence="3 5" id="KW-1133">Transmembrane helix</keyword>
<feature type="transmembrane region" description="Helical" evidence="5">
    <location>
        <begin position="6"/>
        <end position="25"/>
    </location>
</feature>
<keyword evidence="2 5" id="KW-0812">Transmembrane</keyword>
<dbReference type="GO" id="GO:0004364">
    <property type="term" value="F:glutathione transferase activity"/>
    <property type="evidence" value="ECO:0007669"/>
    <property type="project" value="TreeGrafter"/>
</dbReference>
<evidence type="ECO:0000256" key="3">
    <source>
        <dbReference type="ARBA" id="ARBA00022989"/>
    </source>
</evidence>
<protein>
    <submittedName>
        <fullName evidence="6">MAPEG family protein</fullName>
    </submittedName>
</protein>
<sequence length="129" mass="14632">MISLFNASAITLLSTLLVWYTSFNVGRARHKYKIQAPAVTGNKVFERIYRVQMNTLEGFVIFIPSLWLYAIYMSDKGAGIAGLLWIVGRIWYAESYEKDAKKRGPGFLISMLTTMGLWLGAIYGMVLCY</sequence>